<evidence type="ECO:0000259" key="1">
    <source>
        <dbReference type="Pfam" id="PF01172"/>
    </source>
</evidence>
<sequence>MPLMTFKTPERVCWSDEKAGRTFFVVANTDTTSKWRANPKTPLEEVVCYTDVFSFKNGISGFSRVASEEELQTTFKTTDPTAVIKSILSAGDIFMKEFELEVESQTTSAMNAASSAATAASSVATSALGNVKGYLSGFW</sequence>
<evidence type="ECO:0000313" key="3">
    <source>
        <dbReference type="Proteomes" id="UP001140011"/>
    </source>
</evidence>
<dbReference type="InterPro" id="IPR019783">
    <property type="entry name" value="SDO1/SBDS_N"/>
</dbReference>
<comment type="caution">
    <text evidence="2">The sequence shown here is derived from an EMBL/GenBank/DDBJ whole genome shotgun (WGS) entry which is preliminary data.</text>
</comment>
<dbReference type="Proteomes" id="UP001140011">
    <property type="component" value="Unassembled WGS sequence"/>
</dbReference>
<protein>
    <recommendedName>
        <fullName evidence="1">Ribosome maturation protein SDO1/SBDS N-terminal domain-containing protein</fullName>
    </recommendedName>
</protein>
<dbReference type="OrthoDB" id="2567806at2759"/>
<keyword evidence="3" id="KW-1185">Reference proteome</keyword>
<feature type="domain" description="Ribosome maturation protein SDO1/SBDS N-terminal" evidence="1">
    <location>
        <begin position="18"/>
        <end position="98"/>
    </location>
</feature>
<evidence type="ECO:0000313" key="2">
    <source>
        <dbReference type="EMBL" id="KAJ2749671.1"/>
    </source>
</evidence>
<dbReference type="SUPFAM" id="SSF89895">
    <property type="entry name" value="FYSH domain"/>
    <property type="match status" value="1"/>
</dbReference>
<organism evidence="2 3">
    <name type="scientific">Coemansia pectinata</name>
    <dbReference type="NCBI Taxonomy" id="1052879"/>
    <lineage>
        <taxon>Eukaryota</taxon>
        <taxon>Fungi</taxon>
        <taxon>Fungi incertae sedis</taxon>
        <taxon>Zoopagomycota</taxon>
        <taxon>Kickxellomycotina</taxon>
        <taxon>Kickxellomycetes</taxon>
        <taxon>Kickxellales</taxon>
        <taxon>Kickxellaceae</taxon>
        <taxon>Coemansia</taxon>
    </lineage>
</organism>
<dbReference type="AlphaFoldDB" id="A0A9W8GW72"/>
<dbReference type="Pfam" id="PF01172">
    <property type="entry name" value="SBDS_N"/>
    <property type="match status" value="1"/>
</dbReference>
<dbReference type="Gene3D" id="3.30.1250.10">
    <property type="entry name" value="Ribosome maturation protein SBDS, N-terminal domain"/>
    <property type="match status" value="1"/>
</dbReference>
<dbReference type="InterPro" id="IPR036786">
    <property type="entry name" value="Ribosome_mat_SBDS_N_sf"/>
</dbReference>
<accession>A0A9W8GW72</accession>
<proteinExistence type="predicted"/>
<name>A0A9W8GW72_9FUNG</name>
<dbReference type="EMBL" id="JANBUH010000731">
    <property type="protein sequence ID" value="KAJ2749671.1"/>
    <property type="molecule type" value="Genomic_DNA"/>
</dbReference>
<reference evidence="2" key="1">
    <citation type="submission" date="2022-07" db="EMBL/GenBank/DDBJ databases">
        <title>Phylogenomic reconstructions and comparative analyses of Kickxellomycotina fungi.</title>
        <authorList>
            <person name="Reynolds N.K."/>
            <person name="Stajich J.E."/>
            <person name="Barry K."/>
            <person name="Grigoriev I.V."/>
            <person name="Crous P."/>
            <person name="Smith M.E."/>
        </authorList>
    </citation>
    <scope>NUCLEOTIDE SEQUENCE</scope>
    <source>
        <strain evidence="2">BCRC 34297</strain>
    </source>
</reference>
<gene>
    <name evidence="2" type="ORF">GGI19_005539</name>
</gene>